<dbReference type="RefSeq" id="WP_119436238.1">
    <property type="nucleotide sequence ID" value="NZ_QWGR01000001.1"/>
</dbReference>
<feature type="domain" description="Prokaryotic-type class I peptide chain release factors" evidence="2">
    <location>
        <begin position="12"/>
        <end position="130"/>
    </location>
</feature>
<comment type="caution">
    <text evidence="3">The sequence shown here is derived from an EMBL/GenBank/DDBJ whole genome shotgun (WGS) entry which is preliminary data.</text>
</comment>
<accession>A0A399T2Y5</accession>
<dbReference type="PANTHER" id="PTHR47814:SF1">
    <property type="entry name" value="PEPTIDYL-TRNA HYDROLASE ARFB"/>
    <property type="match status" value="1"/>
</dbReference>
<protein>
    <submittedName>
        <fullName evidence="3">Aminoacyl-tRNA hydrolase</fullName>
        <ecNumber evidence="3">3.1.1.29</ecNumber>
    </submittedName>
</protein>
<keyword evidence="3" id="KW-0378">Hydrolase</keyword>
<organism evidence="3 4">
    <name type="scientific">Maribellus luteus</name>
    <dbReference type="NCBI Taxonomy" id="2305463"/>
    <lineage>
        <taxon>Bacteria</taxon>
        <taxon>Pseudomonadati</taxon>
        <taxon>Bacteroidota</taxon>
        <taxon>Bacteroidia</taxon>
        <taxon>Marinilabiliales</taxon>
        <taxon>Prolixibacteraceae</taxon>
        <taxon>Maribellus</taxon>
    </lineage>
</organism>
<dbReference type="EC" id="3.1.1.29" evidence="3"/>
<feature type="region of interest" description="Disordered" evidence="1">
    <location>
        <begin position="103"/>
        <end position="138"/>
    </location>
</feature>
<dbReference type="EMBL" id="QWGR01000001">
    <property type="protein sequence ID" value="RIJ50770.1"/>
    <property type="molecule type" value="Genomic_DNA"/>
</dbReference>
<dbReference type="SUPFAM" id="SSF110916">
    <property type="entry name" value="Peptidyl-tRNA hydrolase domain-like"/>
    <property type="match status" value="1"/>
</dbReference>
<dbReference type="GO" id="GO:0072344">
    <property type="term" value="P:rescue of stalled ribosome"/>
    <property type="evidence" value="ECO:0007669"/>
    <property type="project" value="TreeGrafter"/>
</dbReference>
<reference evidence="3 4" key="1">
    <citation type="submission" date="2018-08" db="EMBL/GenBank/DDBJ databases">
        <title>Pallidiluteibacterium maritimus gen. nov., sp. nov., isolated from coastal sediment.</title>
        <authorList>
            <person name="Zhou L.Y."/>
        </authorList>
    </citation>
    <scope>NUCLEOTIDE SEQUENCE [LARGE SCALE GENOMIC DNA]</scope>
    <source>
        <strain evidence="3 4">XSD2</strain>
    </source>
</reference>
<dbReference type="Gene3D" id="3.30.160.20">
    <property type="match status" value="1"/>
</dbReference>
<dbReference type="AlphaFoldDB" id="A0A399T2Y5"/>
<sequence>MQLLEEIKKQLEAECSFSASRSSGPGGQNVNKVNTRVELRFSVEHSQVFSDDEKNLLFKKLKNRINSEGELILASEVERSQLRNRAKVTALFYELVEKALTPPKKRIKTTPTNSSRLNRLESKKQMAEKKQRRKPPTF</sequence>
<dbReference type="Pfam" id="PF00472">
    <property type="entry name" value="RF-1"/>
    <property type="match status" value="1"/>
</dbReference>
<dbReference type="PANTHER" id="PTHR47814">
    <property type="entry name" value="PEPTIDYL-TRNA HYDROLASE ARFB"/>
    <property type="match status" value="1"/>
</dbReference>
<name>A0A399T2Y5_9BACT</name>
<dbReference type="GO" id="GO:0043022">
    <property type="term" value="F:ribosome binding"/>
    <property type="evidence" value="ECO:0007669"/>
    <property type="project" value="TreeGrafter"/>
</dbReference>
<dbReference type="GO" id="GO:0004045">
    <property type="term" value="F:peptidyl-tRNA hydrolase activity"/>
    <property type="evidence" value="ECO:0007669"/>
    <property type="project" value="UniProtKB-EC"/>
</dbReference>
<dbReference type="Proteomes" id="UP000265926">
    <property type="component" value="Unassembled WGS sequence"/>
</dbReference>
<dbReference type="GO" id="GO:0003747">
    <property type="term" value="F:translation release factor activity"/>
    <property type="evidence" value="ECO:0007669"/>
    <property type="project" value="InterPro"/>
</dbReference>
<gene>
    <name evidence="3" type="ORF">D1614_02240</name>
</gene>
<dbReference type="OrthoDB" id="9815709at2"/>
<evidence type="ECO:0000259" key="2">
    <source>
        <dbReference type="Pfam" id="PF00472"/>
    </source>
</evidence>
<evidence type="ECO:0000313" key="3">
    <source>
        <dbReference type="EMBL" id="RIJ50770.1"/>
    </source>
</evidence>
<proteinExistence type="predicted"/>
<dbReference type="InterPro" id="IPR000352">
    <property type="entry name" value="Pep_chain_release_fac_I"/>
</dbReference>
<keyword evidence="4" id="KW-1185">Reference proteome</keyword>
<feature type="compositionally biased region" description="Basic and acidic residues" evidence="1">
    <location>
        <begin position="118"/>
        <end position="129"/>
    </location>
</feature>
<evidence type="ECO:0000313" key="4">
    <source>
        <dbReference type="Proteomes" id="UP000265926"/>
    </source>
</evidence>
<dbReference type="NCBIfam" id="NF006718">
    <property type="entry name" value="PRK09256.1"/>
    <property type="match status" value="1"/>
</dbReference>
<evidence type="ECO:0000256" key="1">
    <source>
        <dbReference type="SAM" id="MobiDB-lite"/>
    </source>
</evidence>